<sequence length="62" mass="7237">MLFRRAYSIEEAIDSFLSHVYEPSLMEGRFDYIPADSSAESLYITENLLIAIMQQILLQETY</sequence>
<organism evidence="1 2">
    <name type="scientific">Paracerasibacillus soli</name>
    <dbReference type="NCBI Taxonomy" id="480284"/>
    <lineage>
        <taxon>Bacteria</taxon>
        <taxon>Bacillati</taxon>
        <taxon>Bacillota</taxon>
        <taxon>Bacilli</taxon>
        <taxon>Bacillales</taxon>
        <taxon>Bacillaceae</taxon>
        <taxon>Paracerasibacillus</taxon>
    </lineage>
</organism>
<keyword evidence="2" id="KW-1185">Reference proteome</keyword>
<protein>
    <submittedName>
        <fullName evidence="1">Uncharacterized protein</fullName>
    </submittedName>
</protein>
<evidence type="ECO:0000313" key="2">
    <source>
        <dbReference type="Proteomes" id="UP001275315"/>
    </source>
</evidence>
<dbReference type="EMBL" id="JAWDIQ010000003">
    <property type="protein sequence ID" value="MDY0410609.1"/>
    <property type="molecule type" value="Genomic_DNA"/>
</dbReference>
<proteinExistence type="predicted"/>
<evidence type="ECO:0000313" key="1">
    <source>
        <dbReference type="EMBL" id="MDY0410609.1"/>
    </source>
</evidence>
<comment type="caution">
    <text evidence="1">The sequence shown here is derived from an EMBL/GenBank/DDBJ whole genome shotgun (WGS) entry which is preliminary data.</text>
</comment>
<dbReference type="RefSeq" id="WP_320381499.1">
    <property type="nucleotide sequence ID" value="NZ_JAWDIQ010000003.1"/>
</dbReference>
<gene>
    <name evidence="1" type="ORF">RWD45_21315</name>
</gene>
<name>A0ABU5CXL7_9BACI</name>
<reference evidence="1 2" key="1">
    <citation type="submission" date="2023-10" db="EMBL/GenBank/DDBJ databases">
        <title>Virgibacillus soli CC-YMP-6 genome.</title>
        <authorList>
            <person name="Miliotis G."/>
            <person name="Sengupta P."/>
            <person name="Hameed A."/>
            <person name="Chuvochina M."/>
            <person name="Mcdonagh F."/>
            <person name="Simpson A.C."/>
            <person name="Singh N.K."/>
            <person name="Rekha P.D."/>
            <person name="Raman K."/>
            <person name="Hugenholtz P."/>
            <person name="Venkateswaran K."/>
        </authorList>
    </citation>
    <scope>NUCLEOTIDE SEQUENCE [LARGE SCALE GENOMIC DNA]</scope>
    <source>
        <strain evidence="1 2">CC-YMP-6</strain>
    </source>
</reference>
<accession>A0ABU5CXL7</accession>
<dbReference type="Proteomes" id="UP001275315">
    <property type="component" value="Unassembled WGS sequence"/>
</dbReference>